<dbReference type="EMBL" id="LAZR01065481">
    <property type="protein sequence ID" value="KKK55457.1"/>
    <property type="molecule type" value="Genomic_DNA"/>
</dbReference>
<reference evidence="1" key="1">
    <citation type="journal article" date="2015" name="Nature">
        <title>Complex archaea that bridge the gap between prokaryotes and eukaryotes.</title>
        <authorList>
            <person name="Spang A."/>
            <person name="Saw J.H."/>
            <person name="Jorgensen S.L."/>
            <person name="Zaremba-Niedzwiedzka K."/>
            <person name="Martijn J."/>
            <person name="Lind A.E."/>
            <person name="van Eijk R."/>
            <person name="Schleper C."/>
            <person name="Guy L."/>
            <person name="Ettema T.J."/>
        </authorList>
    </citation>
    <scope>NUCLEOTIDE SEQUENCE</scope>
</reference>
<proteinExistence type="predicted"/>
<comment type="caution">
    <text evidence="1">The sequence shown here is derived from an EMBL/GenBank/DDBJ whole genome shotgun (WGS) entry which is preliminary data.</text>
</comment>
<accession>A0A0F8WF61</accession>
<protein>
    <submittedName>
        <fullName evidence="1">Uncharacterized protein</fullName>
    </submittedName>
</protein>
<dbReference type="AlphaFoldDB" id="A0A0F8WF61"/>
<gene>
    <name evidence="1" type="ORF">LCGC14_3074350</name>
</gene>
<sequence>MVQGIKKLIKKMRIDKKNQYLFRSGWSSQSEEVPNVSGATSAYWSAANSDGAMNEMDKKDLKDEREDKKPIDVYKEIFSEEPKMDLYDLKQQIKIVKRRRDFLKYELEQQYTDEEEALRFLEARSRYVKYKDLFRWQVTNQAKIDQLCKKYKVRMVDFAGYYKTAPMEAIDELEKFIKAYEKIRKDKPVIKLIIDDGGKETRKDPILLTTSPFGKWYYVLGAWDKEVEIIDDLIYKGK</sequence>
<name>A0A0F8WF61_9ZZZZ</name>
<organism evidence="1">
    <name type="scientific">marine sediment metagenome</name>
    <dbReference type="NCBI Taxonomy" id="412755"/>
    <lineage>
        <taxon>unclassified sequences</taxon>
        <taxon>metagenomes</taxon>
        <taxon>ecological metagenomes</taxon>
    </lineage>
</organism>
<evidence type="ECO:0000313" key="1">
    <source>
        <dbReference type="EMBL" id="KKK55457.1"/>
    </source>
</evidence>